<organism evidence="3 4">
    <name type="scientific">Nocardioides anomalus</name>
    <dbReference type="NCBI Taxonomy" id="2712223"/>
    <lineage>
        <taxon>Bacteria</taxon>
        <taxon>Bacillati</taxon>
        <taxon>Actinomycetota</taxon>
        <taxon>Actinomycetes</taxon>
        <taxon>Propionibacteriales</taxon>
        <taxon>Nocardioidaceae</taxon>
        <taxon>Nocardioides</taxon>
    </lineage>
</organism>
<keyword evidence="2" id="KW-0812">Transmembrane</keyword>
<reference evidence="3 4" key="1">
    <citation type="submission" date="2020-02" db="EMBL/GenBank/DDBJ databases">
        <title>Full genome sequence of Nocardioides sp. R-3366.</title>
        <authorList>
            <person name="Im W.-T."/>
        </authorList>
    </citation>
    <scope>NUCLEOTIDE SEQUENCE [LARGE SCALE GENOMIC DNA]</scope>
    <source>
        <strain evidence="3 4">R-3366</strain>
    </source>
</reference>
<dbReference type="KEGG" id="nano:G5V58_06410"/>
<evidence type="ECO:0000256" key="2">
    <source>
        <dbReference type="SAM" id="Phobius"/>
    </source>
</evidence>
<feature type="compositionally biased region" description="Basic and acidic residues" evidence="1">
    <location>
        <begin position="1"/>
        <end position="10"/>
    </location>
</feature>
<dbReference type="SUPFAM" id="SSF160544">
    <property type="entry name" value="EscU C-terminal domain-like"/>
    <property type="match status" value="1"/>
</dbReference>
<sequence length="404" mass="43218">MTGEKTEKATPKRRKEARKEGQVARTPELGSWAALLLATIALPGLVRHEITAFEVLMSDALRSIQDPTIPQAMRLLREGGTHAFISLVVLGSGVMVVGVAAALAQGGFFLATKLVKPSAKKLNPVSGFKRLFGPHALWEGLKTLVKSAAVGLLFWLTLRSMLPVVGAHAGADALLAHTGDQAVALARNIALAGLAMAALDYAWQRRKTSKQTKMSKEDVKQEHRQSEGDPLVKSAIRARQLAAARNRMIADIPEADVVLVNPTHVAVALRYDAASGAPRVVARGAGVIAAKIREVATEARVPLVRDVPLARALYASTEVGHEIPAELFAAVAQVLAFVINRRNLGQRGGEHRSPRRETELSAPARHARRRHAAGGHRGPRREQALPAASPGRRADSSGRVLAGR</sequence>
<accession>A0A6G6WAS9</accession>
<dbReference type="Gene3D" id="3.40.1690.10">
    <property type="entry name" value="secretion proteins EscU"/>
    <property type="match status" value="1"/>
</dbReference>
<dbReference type="RefSeq" id="WP_165229998.1">
    <property type="nucleotide sequence ID" value="NZ_CP049257.1"/>
</dbReference>
<dbReference type="PANTHER" id="PTHR30531:SF14">
    <property type="entry name" value="SURFACE PRESENTATION OF ANTIGENS PROTEIN SPAS"/>
    <property type="match status" value="1"/>
</dbReference>
<evidence type="ECO:0000313" key="4">
    <source>
        <dbReference type="Proteomes" id="UP000502996"/>
    </source>
</evidence>
<dbReference type="GO" id="GO:0005886">
    <property type="term" value="C:plasma membrane"/>
    <property type="evidence" value="ECO:0007669"/>
    <property type="project" value="TreeGrafter"/>
</dbReference>
<keyword evidence="2" id="KW-1133">Transmembrane helix</keyword>
<feature type="region of interest" description="Disordered" evidence="1">
    <location>
        <begin position="210"/>
        <end position="229"/>
    </location>
</feature>
<gene>
    <name evidence="3" type="ORF">G5V58_06410</name>
</gene>
<protein>
    <submittedName>
        <fullName evidence="3">EscU/YscU/HrcU family type III secretion system export apparatus switch protein</fullName>
    </submittedName>
</protein>
<feature type="compositionally biased region" description="Basic and acidic residues" evidence="1">
    <location>
        <begin position="214"/>
        <end position="227"/>
    </location>
</feature>
<dbReference type="AlphaFoldDB" id="A0A6G6WAS9"/>
<dbReference type="EMBL" id="CP049257">
    <property type="protein sequence ID" value="QIG42451.1"/>
    <property type="molecule type" value="Genomic_DNA"/>
</dbReference>
<dbReference type="InterPro" id="IPR006135">
    <property type="entry name" value="T3SS_substrate_exporter"/>
</dbReference>
<dbReference type="GO" id="GO:0009306">
    <property type="term" value="P:protein secretion"/>
    <property type="evidence" value="ECO:0007669"/>
    <property type="project" value="InterPro"/>
</dbReference>
<keyword evidence="2" id="KW-0472">Membrane</keyword>
<dbReference type="InterPro" id="IPR029025">
    <property type="entry name" value="T3SS_substrate_exporter_C"/>
</dbReference>
<dbReference type="PRINTS" id="PR00950">
    <property type="entry name" value="TYPE3IMSPROT"/>
</dbReference>
<evidence type="ECO:0000313" key="3">
    <source>
        <dbReference type="EMBL" id="QIG42451.1"/>
    </source>
</evidence>
<feature type="region of interest" description="Disordered" evidence="1">
    <location>
        <begin position="1"/>
        <end position="23"/>
    </location>
</feature>
<feature type="region of interest" description="Disordered" evidence="1">
    <location>
        <begin position="346"/>
        <end position="404"/>
    </location>
</feature>
<evidence type="ECO:0000256" key="1">
    <source>
        <dbReference type="SAM" id="MobiDB-lite"/>
    </source>
</evidence>
<dbReference type="Proteomes" id="UP000502996">
    <property type="component" value="Chromosome"/>
</dbReference>
<keyword evidence="4" id="KW-1185">Reference proteome</keyword>
<feature type="compositionally biased region" description="Basic residues" evidence="1">
    <location>
        <begin position="365"/>
        <end position="379"/>
    </location>
</feature>
<proteinExistence type="predicted"/>
<dbReference type="PANTHER" id="PTHR30531">
    <property type="entry name" value="FLAGELLAR BIOSYNTHETIC PROTEIN FLHB"/>
    <property type="match status" value="1"/>
</dbReference>
<name>A0A6G6WAS9_9ACTN</name>
<dbReference type="Gene3D" id="6.10.250.2080">
    <property type="match status" value="1"/>
</dbReference>
<feature type="transmembrane region" description="Helical" evidence="2">
    <location>
        <begin position="83"/>
        <end position="111"/>
    </location>
</feature>
<feature type="compositionally biased region" description="Basic and acidic residues" evidence="1">
    <location>
        <begin position="348"/>
        <end position="359"/>
    </location>
</feature>
<dbReference type="Pfam" id="PF01312">
    <property type="entry name" value="Bac_export_2"/>
    <property type="match status" value="1"/>
</dbReference>